<dbReference type="RefSeq" id="WP_207857524.1">
    <property type="nucleotide sequence ID" value="NZ_JAFREP010000004.1"/>
</dbReference>
<dbReference type="SUPFAM" id="SSF53335">
    <property type="entry name" value="S-adenosyl-L-methionine-dependent methyltransferases"/>
    <property type="match status" value="1"/>
</dbReference>
<dbReference type="InterPro" id="IPR029063">
    <property type="entry name" value="SAM-dependent_MTases_sf"/>
</dbReference>
<keyword evidence="2" id="KW-1185">Reference proteome</keyword>
<dbReference type="Gene3D" id="3.40.50.720">
    <property type="entry name" value="NAD(P)-binding Rossmann-like Domain"/>
    <property type="match status" value="1"/>
</dbReference>
<dbReference type="AlphaFoldDB" id="A0A8J7Q505"/>
<evidence type="ECO:0000313" key="1">
    <source>
        <dbReference type="EMBL" id="MBO1317986.1"/>
    </source>
</evidence>
<dbReference type="Proteomes" id="UP000664417">
    <property type="component" value="Unassembled WGS sequence"/>
</dbReference>
<dbReference type="GO" id="GO:0032259">
    <property type="term" value="P:methylation"/>
    <property type="evidence" value="ECO:0007669"/>
    <property type="project" value="UniProtKB-KW"/>
</dbReference>
<dbReference type="EMBL" id="JAFREP010000004">
    <property type="protein sequence ID" value="MBO1317986.1"/>
    <property type="molecule type" value="Genomic_DNA"/>
</dbReference>
<dbReference type="GO" id="GO:0008168">
    <property type="term" value="F:methyltransferase activity"/>
    <property type="evidence" value="ECO:0007669"/>
    <property type="project" value="UniProtKB-KW"/>
</dbReference>
<protein>
    <submittedName>
        <fullName evidence="1">Methyltransferase domain-containing protein</fullName>
    </submittedName>
</protein>
<reference evidence="1" key="1">
    <citation type="submission" date="2021-03" db="EMBL/GenBank/DDBJ databases">
        <authorList>
            <person name="Wang G."/>
        </authorList>
    </citation>
    <scope>NUCLEOTIDE SEQUENCE</scope>
    <source>
        <strain evidence="1">KCTC 12899</strain>
    </source>
</reference>
<accession>A0A8J7Q505</accession>
<keyword evidence="1" id="KW-0489">Methyltransferase</keyword>
<organism evidence="1 2">
    <name type="scientific">Acanthopleuribacter pedis</name>
    <dbReference type="NCBI Taxonomy" id="442870"/>
    <lineage>
        <taxon>Bacteria</taxon>
        <taxon>Pseudomonadati</taxon>
        <taxon>Acidobacteriota</taxon>
        <taxon>Holophagae</taxon>
        <taxon>Acanthopleuribacterales</taxon>
        <taxon>Acanthopleuribacteraceae</taxon>
        <taxon>Acanthopleuribacter</taxon>
    </lineage>
</organism>
<proteinExistence type="predicted"/>
<dbReference type="Gene3D" id="3.40.50.150">
    <property type="entry name" value="Vaccinia Virus protein VP39"/>
    <property type="match status" value="1"/>
</dbReference>
<keyword evidence="1" id="KW-0808">Transferase</keyword>
<gene>
    <name evidence="1" type="ORF">J3U88_05890</name>
</gene>
<comment type="caution">
    <text evidence="1">The sequence shown here is derived from an EMBL/GenBank/DDBJ whole genome shotgun (WGS) entry which is preliminary data.</text>
</comment>
<dbReference type="Pfam" id="PF13489">
    <property type="entry name" value="Methyltransf_23"/>
    <property type="match status" value="1"/>
</dbReference>
<dbReference type="PANTHER" id="PTHR43861">
    <property type="entry name" value="TRANS-ACONITATE 2-METHYLTRANSFERASE-RELATED"/>
    <property type="match status" value="1"/>
</dbReference>
<sequence>MASQPISLVCPVCSSRATDPVTEQNQQFLFCKTCFHLSRHDWQPLPYQNRYLAPTYTAPRLADQYRFLKPALKEVFHVFELGCADGSFAAYLKAMQPSIKRYEGLEVSPNAVDAEGRLERVYRSWQEMEALSEGYDLIIASHVLEHLEDPNHCLALFKQLMEPNGWLFIEVPNRSGHPWVDMDLNPGHFHMFNTASLSRLLAQHGFEVVHIASNAWESVRYPDSLRVLAQLYQRPMLRPDRWQPRLPEGIESLVIWGAGGMTRELILPHLRAFHIKAVIDRDPSKQGSSLDGIPVYAPEILRSLGPTAVLIASLDYEAEIEAELRGHFDQDVTALIKLSDILRE</sequence>
<evidence type="ECO:0000313" key="2">
    <source>
        <dbReference type="Proteomes" id="UP000664417"/>
    </source>
</evidence>
<dbReference type="CDD" id="cd02440">
    <property type="entry name" value="AdoMet_MTases"/>
    <property type="match status" value="1"/>
</dbReference>
<name>A0A8J7Q505_9BACT</name>